<protein>
    <submittedName>
        <fullName evidence="2">Uncharacterized protein</fullName>
    </submittedName>
</protein>
<accession>A0ABN9S9D9</accession>
<organism evidence="2 3">
    <name type="scientific">Prorocentrum cordatum</name>
    <dbReference type="NCBI Taxonomy" id="2364126"/>
    <lineage>
        <taxon>Eukaryota</taxon>
        <taxon>Sar</taxon>
        <taxon>Alveolata</taxon>
        <taxon>Dinophyceae</taxon>
        <taxon>Prorocentrales</taxon>
        <taxon>Prorocentraceae</taxon>
        <taxon>Prorocentrum</taxon>
    </lineage>
</organism>
<feature type="region of interest" description="Disordered" evidence="1">
    <location>
        <begin position="143"/>
        <end position="294"/>
    </location>
</feature>
<evidence type="ECO:0000313" key="2">
    <source>
        <dbReference type="EMBL" id="CAK0828501.1"/>
    </source>
</evidence>
<dbReference type="EMBL" id="CAUYUJ010010069">
    <property type="protein sequence ID" value="CAK0828501.1"/>
    <property type="molecule type" value="Genomic_DNA"/>
</dbReference>
<dbReference type="Proteomes" id="UP001189429">
    <property type="component" value="Unassembled WGS sequence"/>
</dbReference>
<keyword evidence="3" id="KW-1185">Reference proteome</keyword>
<reference evidence="2" key="1">
    <citation type="submission" date="2023-10" db="EMBL/GenBank/DDBJ databases">
        <authorList>
            <person name="Chen Y."/>
            <person name="Shah S."/>
            <person name="Dougan E. K."/>
            <person name="Thang M."/>
            <person name="Chan C."/>
        </authorList>
    </citation>
    <scope>NUCLEOTIDE SEQUENCE [LARGE SCALE GENOMIC DNA]</scope>
</reference>
<proteinExistence type="predicted"/>
<feature type="non-terminal residue" evidence="2">
    <location>
        <position position="1"/>
    </location>
</feature>
<gene>
    <name evidence="2" type="ORF">PCOR1329_LOCUS27705</name>
</gene>
<feature type="compositionally biased region" description="Basic residues" evidence="1">
    <location>
        <begin position="206"/>
        <end position="239"/>
    </location>
</feature>
<feature type="compositionally biased region" description="Acidic residues" evidence="1">
    <location>
        <begin position="7"/>
        <end position="28"/>
    </location>
</feature>
<feature type="compositionally biased region" description="Basic and acidic residues" evidence="1">
    <location>
        <begin position="240"/>
        <end position="284"/>
    </location>
</feature>
<name>A0ABN9S9D9_9DINO</name>
<sequence length="379" mass="40551">GKAEQPEQLEEEAAIALDDLGEEPAEQDADGKDASDESGMCTEEEDAHSEEEGARSEEVNGALPAGDVDAGSLGDVDAGSLGDVDAGSLVDDGAAIVLSDDGEDIHGESIGALWGEELVIPGEDGMAEAGGLLMEGSIGESLSKMEADGARQLSKKDSAEADPMEQLAILEEEAERQQRDIADGNIAEELEINAKPIVHADAAAVGKKKKKNKPHKAGPKKKSKPTKTKNKKKKRKKNIPKCEAHDMDRDDSDVKNTDTPQRNEKKAALRKNADDAEETPDKMSETGPAQPIKRMKKTKLTEEMEFSIPEMPDGPGDVAAASAYLDWNLKDMGIPTKAWPNLSTGKGANSYTTTVNGFRISVILNKMTYFTVCNKLTYG</sequence>
<feature type="region of interest" description="Disordered" evidence="1">
    <location>
        <begin position="1"/>
        <end position="87"/>
    </location>
</feature>
<evidence type="ECO:0000313" key="3">
    <source>
        <dbReference type="Proteomes" id="UP001189429"/>
    </source>
</evidence>
<evidence type="ECO:0000256" key="1">
    <source>
        <dbReference type="SAM" id="MobiDB-lite"/>
    </source>
</evidence>
<comment type="caution">
    <text evidence="2">The sequence shown here is derived from an EMBL/GenBank/DDBJ whole genome shotgun (WGS) entry which is preliminary data.</text>
</comment>
<feature type="compositionally biased region" description="Basic and acidic residues" evidence="1">
    <location>
        <begin position="143"/>
        <end position="159"/>
    </location>
</feature>